<dbReference type="InterPro" id="IPR005543">
    <property type="entry name" value="PASTA_dom"/>
</dbReference>
<evidence type="ECO:0000256" key="2">
    <source>
        <dbReference type="SAM" id="SignalP"/>
    </source>
</evidence>
<dbReference type="SMART" id="SM00740">
    <property type="entry name" value="PASTA"/>
    <property type="match status" value="2"/>
</dbReference>
<dbReference type="CDD" id="cd06577">
    <property type="entry name" value="PASTA_pknB"/>
    <property type="match status" value="1"/>
</dbReference>
<organism evidence="4 5">
    <name type="scientific">Blastopirellula marina</name>
    <dbReference type="NCBI Taxonomy" id="124"/>
    <lineage>
        <taxon>Bacteria</taxon>
        <taxon>Pseudomonadati</taxon>
        <taxon>Planctomycetota</taxon>
        <taxon>Planctomycetia</taxon>
        <taxon>Pirellulales</taxon>
        <taxon>Pirellulaceae</taxon>
        <taxon>Blastopirellula</taxon>
    </lineage>
</organism>
<dbReference type="Proteomes" id="UP000237819">
    <property type="component" value="Unassembled WGS sequence"/>
</dbReference>
<feature type="chain" id="PRO_5015568129" description="PASTA domain-containing protein" evidence="2">
    <location>
        <begin position="31"/>
        <end position="1274"/>
    </location>
</feature>
<keyword evidence="2" id="KW-0732">Signal</keyword>
<dbReference type="EMBL" id="PUHZ01000021">
    <property type="protein sequence ID" value="PQO44100.1"/>
    <property type="molecule type" value="Genomic_DNA"/>
</dbReference>
<feature type="compositionally biased region" description="Basic and acidic residues" evidence="1">
    <location>
        <begin position="716"/>
        <end position="732"/>
    </location>
</feature>
<reference evidence="4 5" key="1">
    <citation type="submission" date="2018-02" db="EMBL/GenBank/DDBJ databases">
        <title>Comparative genomes isolates from brazilian mangrove.</title>
        <authorList>
            <person name="Araujo J.E."/>
            <person name="Taketani R.G."/>
            <person name="Silva M.C.P."/>
            <person name="Loureco M.V."/>
            <person name="Andreote F.D."/>
        </authorList>
    </citation>
    <scope>NUCLEOTIDE SEQUENCE [LARGE SCALE GENOMIC DNA]</scope>
    <source>
        <strain evidence="4 5">Nap-Phe MGV</strain>
    </source>
</reference>
<sequence>MRLERNAMKSFARSLTCVLIGLLGVASVAAAEPGDYAEVTADEAAIRVGNEVVATAKKGETYQIVEIRGEFYKVRVWTDQGERLGYLWVKQAKATPPPMYAPPAPDKYVRVKSADAAIKSGSDLIATAQVGDVLLLSIARPGWLWVKTSADKNAPAGWLKENLAERLEHHGPSQTGDWPSSIQTASVAWSDGGYVVTSDLPSATGKSFTLVGGDLQTSPVETTSTGVKVRLEDDGVLAPGTKSLWIEEESGAKHRLDLPDPALSAVVSSSRYDTFPDGQFVSIELTTPAPGMWLEGCQIIPGKEKPRMQRLEQDRSADLSFADIYQYKAKTYVRLAARDFGDDVTRWIYLRARAPWGATSDTIAVMRVGDKLNEKATTFKNDNSGPVDAVAQIPELELMPVYLAKQVLEAAGLQAEFVAAADLQAIKSPSDSDLVHRQGVPAGESRLIGGTILLSIGSTPTVDSAADASRLTIDVADTLSLTWIDQVTSPSFALDESKLNWLTSDPAATGVLPIAVDGGVSLDPERTDDETSKAAFLKLLLASTLASPLQTMPGPIGAVFRDLIADEDELQQRIGGENAFAIDDVADRVAKQLGVDWSLDDQAAMQSDWERYGRYRSTSADYDLQQNEFFADDLGVWIIVWLFEHKLYDPLKSTVPATDAQGRPLAVLFQPGQAPAWSGDVKLPILPPGFSAPPMLHISESVASLNQHASTPPAEDLAKNDPPKGDPVKHASDGPTTVRVPMMIRDPVAMADGKLGRLGLQVADAARLLDTDRVTKSSPAADVWVPSGLAVDLSAERRVPNVLGYNPDRVDSELRRFNFRAQHLGKVMSNDVAVRQSPESGEYASVDELIDVNFNAVMPLVEGKLAKEGIDALEERDLGYRANTKIFLQDKIVQQSPNPGVLVSHGDIADLVVHTKVPDITGLRLDVARKSLDDFDLAINLPNQLARGEDIVRGQNPNAGLYVPHQSNVRLSPVVTKVPNVVGYSLGDAETVLDARNDIGVRTIGSLLDRDRITGQNPRAGTEIERGQSVVLDARVPAPNVRGDNLFAAANTVRNAGGELFADIIGTGQQTDVVYSQSPNPGVLVMPRSTISLVPGVNIPSVRGLSTNDAQQRLANVNVSSRVTSSGTQETSDRSMFFRTVVGGQSHSGLHARSSIGQVNLSVTQYVPAYRKVPVVEGMAALNAVSAIERADLRVGAIIVRGGHDQIAGRRMSVGEFRGILLGQALATLLGGNSDGVRIQSATATGSSPGPYTELIAGDSVDIYVHVILTEGGK</sequence>
<dbReference type="AlphaFoldDB" id="A0A2S8GID1"/>
<protein>
    <recommendedName>
        <fullName evidence="3">PASTA domain-containing protein</fullName>
    </recommendedName>
</protein>
<accession>A0A2S8GID1</accession>
<feature type="region of interest" description="Disordered" evidence="1">
    <location>
        <begin position="704"/>
        <end position="737"/>
    </location>
</feature>
<dbReference type="Pfam" id="PF03793">
    <property type="entry name" value="PASTA"/>
    <property type="match status" value="1"/>
</dbReference>
<evidence type="ECO:0000313" key="4">
    <source>
        <dbReference type="EMBL" id="PQO44100.1"/>
    </source>
</evidence>
<name>A0A2S8GID1_9BACT</name>
<dbReference type="PROSITE" id="PS51178">
    <property type="entry name" value="PASTA"/>
    <property type="match status" value="1"/>
</dbReference>
<feature type="domain" description="PASTA" evidence="3">
    <location>
        <begin position="972"/>
        <end position="1036"/>
    </location>
</feature>
<evidence type="ECO:0000259" key="3">
    <source>
        <dbReference type="PROSITE" id="PS51178"/>
    </source>
</evidence>
<comment type="caution">
    <text evidence="4">The sequence shown here is derived from an EMBL/GenBank/DDBJ whole genome shotgun (WGS) entry which is preliminary data.</text>
</comment>
<evidence type="ECO:0000313" key="5">
    <source>
        <dbReference type="Proteomes" id="UP000237819"/>
    </source>
</evidence>
<proteinExistence type="predicted"/>
<feature type="signal peptide" evidence="2">
    <location>
        <begin position="1"/>
        <end position="30"/>
    </location>
</feature>
<dbReference type="Gene3D" id="3.30.10.20">
    <property type="match status" value="1"/>
</dbReference>
<evidence type="ECO:0000256" key="1">
    <source>
        <dbReference type="SAM" id="MobiDB-lite"/>
    </source>
</evidence>
<gene>
    <name evidence="4" type="ORF">C5Y93_21430</name>
</gene>